<keyword evidence="2" id="KW-0964">Secreted</keyword>
<comment type="caution">
    <text evidence="3">The sequence shown here is derived from an EMBL/GenBank/DDBJ whole genome shotgun (WGS) entry which is preliminary data.</text>
</comment>
<dbReference type="SUPFAM" id="SSF51120">
    <property type="entry name" value="beta-Roll"/>
    <property type="match status" value="1"/>
</dbReference>
<evidence type="ECO:0000256" key="1">
    <source>
        <dbReference type="ARBA" id="ARBA00004613"/>
    </source>
</evidence>
<dbReference type="Pfam" id="PF00353">
    <property type="entry name" value="HemolysinCabind"/>
    <property type="match status" value="2"/>
</dbReference>
<dbReference type="Gene3D" id="2.150.10.10">
    <property type="entry name" value="Serralysin-like metalloprotease, C-terminal"/>
    <property type="match status" value="1"/>
</dbReference>
<dbReference type="GO" id="GO:0005576">
    <property type="term" value="C:extracellular region"/>
    <property type="evidence" value="ECO:0007669"/>
    <property type="project" value="UniProtKB-SubCell"/>
</dbReference>
<comment type="subcellular location">
    <subcellularLocation>
        <location evidence="1">Secreted</location>
    </subcellularLocation>
</comment>
<gene>
    <name evidence="3" type="ORF">BJP37_19190</name>
</gene>
<reference evidence="3 4" key="1">
    <citation type="submission" date="2016-10" db="EMBL/GenBank/DDBJ databases">
        <title>Comparative genomics uncovers the prolific and rare metabolic potential of the cyanobacterial genus Moorea.</title>
        <authorList>
            <person name="Leao T."/>
            <person name="Castelao G."/>
            <person name="Korobeynikov A."/>
            <person name="Monroe E.A."/>
            <person name="Podell S."/>
            <person name="Glukhov E."/>
            <person name="Allen E."/>
            <person name="Gerwick W.H."/>
            <person name="Gerwick L."/>
        </authorList>
    </citation>
    <scope>NUCLEOTIDE SEQUENCE [LARGE SCALE GENOMIC DNA]</scope>
    <source>
        <strain evidence="3 4">PNG5-198</strain>
    </source>
</reference>
<dbReference type="RefSeq" id="WP_075901404.1">
    <property type="nucleotide sequence ID" value="NZ_MKZS01000001.1"/>
</dbReference>
<dbReference type="InterPro" id="IPR011049">
    <property type="entry name" value="Serralysin-like_metalloprot_C"/>
</dbReference>
<sequence length="123" mass="12517">MQSASGGNPQDLAASLMLLGKTTKPSLSSIIPFLDSVLGGSGNDFLSGGSGNDIVIGGLGNDFIFEGSGNDTLIGVDPTSNNPGMNETDRLNGGAGKDTFVIGDKNNPYYVGGEELMVSMTLL</sequence>
<name>A0A1U7N4D9_9CYAN</name>
<dbReference type="PRINTS" id="PR00313">
    <property type="entry name" value="CABNDNGRPT"/>
</dbReference>
<proteinExistence type="predicted"/>
<organism evidence="3 4">
    <name type="scientific">Moorena bouillonii PNG</name>
    <dbReference type="NCBI Taxonomy" id="568701"/>
    <lineage>
        <taxon>Bacteria</taxon>
        <taxon>Bacillati</taxon>
        <taxon>Cyanobacteriota</taxon>
        <taxon>Cyanophyceae</taxon>
        <taxon>Coleofasciculales</taxon>
        <taxon>Coleofasciculaceae</taxon>
        <taxon>Moorena</taxon>
    </lineage>
</organism>
<evidence type="ECO:0000313" key="4">
    <source>
        <dbReference type="Proteomes" id="UP000186657"/>
    </source>
</evidence>
<dbReference type="EMBL" id="MKZS01000001">
    <property type="protein sequence ID" value="OLT60823.1"/>
    <property type="molecule type" value="Genomic_DNA"/>
</dbReference>
<dbReference type="AlphaFoldDB" id="A0A1U7N4D9"/>
<evidence type="ECO:0000313" key="3">
    <source>
        <dbReference type="EMBL" id="OLT60823.1"/>
    </source>
</evidence>
<dbReference type="InterPro" id="IPR050557">
    <property type="entry name" value="RTX_toxin/Mannuronan_C5-epim"/>
</dbReference>
<dbReference type="InterPro" id="IPR001343">
    <property type="entry name" value="Hemolysn_Ca-bd"/>
</dbReference>
<evidence type="ECO:0000256" key="2">
    <source>
        <dbReference type="ARBA" id="ARBA00022525"/>
    </source>
</evidence>
<keyword evidence="4" id="KW-1185">Reference proteome</keyword>
<dbReference type="PANTHER" id="PTHR38340:SF1">
    <property type="entry name" value="S-LAYER PROTEIN"/>
    <property type="match status" value="1"/>
</dbReference>
<dbReference type="PANTHER" id="PTHR38340">
    <property type="entry name" value="S-LAYER PROTEIN"/>
    <property type="match status" value="1"/>
</dbReference>
<protein>
    <submittedName>
        <fullName evidence="3">Uncharacterized protein</fullName>
    </submittedName>
</protein>
<dbReference type="Proteomes" id="UP000186657">
    <property type="component" value="Unassembled WGS sequence"/>
</dbReference>
<accession>A0A1U7N4D9</accession>
<dbReference type="GO" id="GO:0005509">
    <property type="term" value="F:calcium ion binding"/>
    <property type="evidence" value="ECO:0007669"/>
    <property type="project" value="InterPro"/>
</dbReference>